<keyword evidence="5" id="KW-0256">Endoplasmic reticulum</keyword>
<dbReference type="EMBL" id="CP015061">
    <property type="protein sequence ID" value="QGN18169.1"/>
    <property type="molecule type" value="Genomic_DNA"/>
</dbReference>
<evidence type="ECO:0000256" key="2">
    <source>
        <dbReference type="ARBA" id="ARBA00022692"/>
    </source>
</evidence>
<comment type="pathway">
    <text evidence="5">Protein modification; protein glycosylation.</text>
</comment>
<evidence type="ECO:0000256" key="4">
    <source>
        <dbReference type="ARBA" id="ARBA00023136"/>
    </source>
</evidence>
<proteinExistence type="inferred from homology"/>
<keyword evidence="2 5" id="KW-0812">Transmembrane</keyword>
<comment type="catalytic activity">
    <reaction evidence="5">
        <text>a di-trans,poly-cis-dolichal + NADP(+) = a di-trans,poly-cis-polyprenal + NADPH + H(+)</text>
        <dbReference type="Rhea" id="RHEA:80727"/>
        <dbReference type="Rhea" id="RHEA-COMP:19536"/>
        <dbReference type="Rhea" id="RHEA-COMP:19537"/>
        <dbReference type="ChEBI" id="CHEBI:15378"/>
        <dbReference type="ChEBI" id="CHEBI:57783"/>
        <dbReference type="ChEBI" id="CHEBI:58349"/>
        <dbReference type="ChEBI" id="CHEBI:231623"/>
        <dbReference type="ChEBI" id="CHEBI:231637"/>
        <dbReference type="EC" id="1.3.1.94"/>
    </reaction>
    <physiologicalReaction direction="right-to-left" evidence="5">
        <dbReference type="Rhea" id="RHEA:80729"/>
    </physiologicalReaction>
</comment>
<reference evidence="7 8" key="1">
    <citation type="submission" date="2016-03" db="EMBL/GenBank/DDBJ databases">
        <title>How can Kluyveromyces marxianus grow so fast - potential evolutionary course in Saccharomyces Complex revealed by comparative genomics.</title>
        <authorList>
            <person name="Mo W."/>
            <person name="Lu W."/>
            <person name="Yang X."/>
            <person name="Qi J."/>
            <person name="Lv H."/>
        </authorList>
    </citation>
    <scope>NUCLEOTIDE SEQUENCE [LARGE SCALE GENOMIC DNA]</scope>
    <source>
        <strain evidence="7 8">FIM1</strain>
    </source>
</reference>
<dbReference type="PROSITE" id="PS50244">
    <property type="entry name" value="S5A_REDUCTASE"/>
    <property type="match status" value="1"/>
</dbReference>
<reference evidence="7 8" key="2">
    <citation type="submission" date="2019-11" db="EMBL/GenBank/DDBJ databases">
        <authorList>
            <person name="Lu H."/>
        </authorList>
    </citation>
    <scope>NUCLEOTIDE SEQUENCE [LARGE SCALE GENOMIC DNA]</scope>
    <source>
        <strain evidence="7 8">FIM1</strain>
    </source>
</reference>
<gene>
    <name evidence="7" type="primary">DFG10</name>
    <name evidence="7" type="ORF">FIM1_4492</name>
</gene>
<evidence type="ECO:0000313" key="8">
    <source>
        <dbReference type="Proteomes" id="UP000422736"/>
    </source>
</evidence>
<evidence type="ECO:0000313" key="7">
    <source>
        <dbReference type="EMBL" id="QGN18169.1"/>
    </source>
</evidence>
<evidence type="ECO:0000256" key="3">
    <source>
        <dbReference type="ARBA" id="ARBA00022989"/>
    </source>
</evidence>
<organism evidence="7 8">
    <name type="scientific">Kluyveromyces marxianus</name>
    <name type="common">Yeast</name>
    <name type="synonym">Candida kefyr</name>
    <dbReference type="NCBI Taxonomy" id="4911"/>
    <lineage>
        <taxon>Eukaryota</taxon>
        <taxon>Fungi</taxon>
        <taxon>Dikarya</taxon>
        <taxon>Ascomycota</taxon>
        <taxon>Saccharomycotina</taxon>
        <taxon>Saccharomycetes</taxon>
        <taxon>Saccharomycetales</taxon>
        <taxon>Saccharomycetaceae</taxon>
        <taxon>Kluyveromyces</taxon>
    </lineage>
</organism>
<dbReference type="PANTHER" id="PTHR14624">
    <property type="entry name" value="DFG10 PROTEIN"/>
    <property type="match status" value="1"/>
</dbReference>
<comment type="subcellular location">
    <subcellularLocation>
        <location evidence="1">Endomembrane system</location>
        <topology evidence="1">Multi-pass membrane protein</topology>
    </subcellularLocation>
    <subcellularLocation>
        <location evidence="5">Endoplasmic reticulum membrane</location>
    </subcellularLocation>
</comment>
<dbReference type="EC" id="1.3.1.94" evidence="5"/>
<comment type="caution">
    <text evidence="5">Lacks conserved residue(s) required for the propagation of feature annotation.</text>
</comment>
<dbReference type="InterPro" id="IPR001104">
    <property type="entry name" value="3-oxo-5_a-steroid_4-DH_C"/>
</dbReference>
<feature type="transmembrane region" description="Helical" evidence="5">
    <location>
        <begin position="6"/>
        <end position="26"/>
    </location>
</feature>
<comment type="similarity">
    <text evidence="5">Belongs to the steroid 5-alpha reductase family. Polyprenal reductase subfamily.</text>
</comment>
<evidence type="ECO:0000259" key="6">
    <source>
        <dbReference type="Pfam" id="PF02544"/>
    </source>
</evidence>
<keyword evidence="8" id="KW-1185">Reference proteome</keyword>
<dbReference type="InterPro" id="IPR039698">
    <property type="entry name" value="Dfg10/SRD5A3"/>
</dbReference>
<dbReference type="Proteomes" id="UP000422736">
    <property type="component" value="Chromosome 7"/>
</dbReference>
<evidence type="ECO:0000256" key="5">
    <source>
        <dbReference type="RuleBase" id="RU367081"/>
    </source>
</evidence>
<keyword evidence="4 5" id="KW-0472">Membrane</keyword>
<accession>A0ABX6F0N9</accession>
<comment type="function">
    <text evidence="5">Plays a key role in early steps of protein N-linked glycosylation by being involved in the conversion of polyprenol into dolichol. Acts as a polyprenal reductase that mediates the reduction of polyprenal into dolichal in a NADP-dependent mechanism. Dolichols are required for the synthesis of dolichol-linked monosaccharides and the oligosaccharide precursor used for N-glycosylation.</text>
</comment>
<feature type="domain" description="3-oxo-5-alpha-steroid 4-dehydrogenase C-terminal" evidence="6">
    <location>
        <begin position="127"/>
        <end position="233"/>
    </location>
</feature>
<sequence>MNTYDILLYSTFYVGIVCVFIAEFYIPQLLKYGKTWKASNNYWFNLTCSKSTFTHFYLIAIVLSTYNLFEKRNLLTLCVFIHSIRRLYECFFITKWGHSKIHLSHYLVGIWFYTTLNIGIAFKNGETENRLVSVVIFIAASLDQAVNHQHLSKLKKYSQPSYGLFRYICCAHYFDEFLIYLSFLLMNVGTRALLAHCVVWILVNLGTSSHETGNWYLQKFGYRPRWYMLPYVF</sequence>
<name>A0ABX6F0N9_KLUMA</name>
<dbReference type="PANTHER" id="PTHR14624:SF0">
    <property type="entry name" value="POLYPRENOL REDUCTASE"/>
    <property type="match status" value="1"/>
</dbReference>
<feature type="transmembrane region" description="Helical" evidence="5">
    <location>
        <begin position="103"/>
        <end position="122"/>
    </location>
</feature>
<keyword evidence="3 5" id="KW-1133">Transmembrane helix</keyword>
<keyword evidence="5" id="KW-0560">Oxidoreductase</keyword>
<dbReference type="Pfam" id="PF02544">
    <property type="entry name" value="Steroid_dh"/>
    <property type="match status" value="1"/>
</dbReference>
<evidence type="ECO:0000256" key="1">
    <source>
        <dbReference type="ARBA" id="ARBA00004127"/>
    </source>
</evidence>
<protein>
    <recommendedName>
        <fullName evidence="5">Polyprenal reductase</fullName>
        <ecNumber evidence="5">1.3.1.94</ecNumber>
    </recommendedName>
</protein>
<keyword evidence="5" id="KW-0521">NADP</keyword>